<evidence type="ECO:0000256" key="5">
    <source>
        <dbReference type="SAM" id="Phobius"/>
    </source>
</evidence>
<dbReference type="PANTHER" id="PTHR43344:SF13">
    <property type="entry name" value="PHOSPHATASE RV3661-RELATED"/>
    <property type="match status" value="1"/>
</dbReference>
<evidence type="ECO:0000313" key="7">
    <source>
        <dbReference type="Proteomes" id="UP000000271"/>
    </source>
</evidence>
<dbReference type="InterPro" id="IPR023214">
    <property type="entry name" value="HAD_sf"/>
</dbReference>
<dbReference type="Gene3D" id="1.20.1440.100">
    <property type="entry name" value="SG protein - dephosphorylation function"/>
    <property type="match status" value="1"/>
</dbReference>
<dbReference type="InterPro" id="IPR006385">
    <property type="entry name" value="HAD_hydro_SerB1"/>
</dbReference>
<name>D6XZB6_BACIE</name>
<evidence type="ECO:0000256" key="3">
    <source>
        <dbReference type="ARBA" id="ARBA00022801"/>
    </source>
</evidence>
<feature type="transmembrane region" description="Helical" evidence="5">
    <location>
        <begin position="31"/>
        <end position="50"/>
    </location>
</feature>
<accession>D6XZB6</accession>
<reference evidence="6" key="1">
    <citation type="submission" date="2009-10" db="EMBL/GenBank/DDBJ databases">
        <title>Complete sequence of Bacillus selenitireducens MLS10.</title>
        <authorList>
            <consortium name="US DOE Joint Genome Institute"/>
            <person name="Lucas S."/>
            <person name="Copeland A."/>
            <person name="Lapidus A."/>
            <person name="Glavina del Rio T."/>
            <person name="Dalin E."/>
            <person name="Tice H."/>
            <person name="Bruce D."/>
            <person name="Goodwin L."/>
            <person name="Pitluck S."/>
            <person name="Sims D."/>
            <person name="Brettin T."/>
            <person name="Detter J.C."/>
            <person name="Han C."/>
            <person name="Larimer F."/>
            <person name="Land M."/>
            <person name="Hauser L."/>
            <person name="Kyrpides N."/>
            <person name="Ovchinnikova G."/>
            <person name="Stolz J."/>
        </authorList>
    </citation>
    <scope>NUCLEOTIDE SEQUENCE [LARGE SCALE GENOMIC DNA]</scope>
    <source>
        <strain evidence="6">MLS10</strain>
    </source>
</reference>
<keyword evidence="2" id="KW-0479">Metal-binding</keyword>
<evidence type="ECO:0000256" key="4">
    <source>
        <dbReference type="ARBA" id="ARBA00022842"/>
    </source>
</evidence>
<evidence type="ECO:0000256" key="2">
    <source>
        <dbReference type="ARBA" id="ARBA00022723"/>
    </source>
</evidence>
<dbReference type="RefSeq" id="WP_013173813.1">
    <property type="nucleotide sequence ID" value="NC_014219.1"/>
</dbReference>
<organism evidence="6 7">
    <name type="scientific">Bacillus selenitireducens (strain ATCC 700615 / DSM 15326 / MLS10)</name>
    <dbReference type="NCBI Taxonomy" id="439292"/>
    <lineage>
        <taxon>Bacteria</taxon>
        <taxon>Bacillati</taxon>
        <taxon>Bacillota</taxon>
        <taxon>Bacilli</taxon>
        <taxon>Bacillales</taxon>
        <taxon>Bacillaceae</taxon>
        <taxon>Salisediminibacterium</taxon>
    </lineage>
</organism>
<keyword evidence="3 6" id="KW-0378">Hydrolase</keyword>
<dbReference type="NCBIfam" id="TIGR01488">
    <property type="entry name" value="HAD-SF-IB"/>
    <property type="match status" value="1"/>
</dbReference>
<dbReference type="AlphaFoldDB" id="D6XZB6"/>
<dbReference type="HOGENOM" id="CLU_052657_1_2_9"/>
<protein>
    <submittedName>
        <fullName evidence="6">HAD-superfamily subfamily IB hydrolase, TIGR01490</fullName>
    </submittedName>
</protein>
<keyword evidence="4" id="KW-0460">Magnesium</keyword>
<keyword evidence="5" id="KW-1133">Transmembrane helix</keyword>
<evidence type="ECO:0000256" key="1">
    <source>
        <dbReference type="ARBA" id="ARBA00009184"/>
    </source>
</evidence>
<keyword evidence="7" id="KW-1185">Reference proteome</keyword>
<dbReference type="Pfam" id="PF12710">
    <property type="entry name" value="HAD"/>
    <property type="match status" value="1"/>
</dbReference>
<gene>
    <name evidence="6" type="ordered locus">Bsel_2912</name>
</gene>
<dbReference type="PANTHER" id="PTHR43344">
    <property type="entry name" value="PHOSPHOSERINE PHOSPHATASE"/>
    <property type="match status" value="1"/>
</dbReference>
<dbReference type="eggNOG" id="COG0560">
    <property type="taxonomic scope" value="Bacteria"/>
</dbReference>
<dbReference type="STRING" id="439292.Bsel_2912"/>
<comment type="similarity">
    <text evidence="1">Belongs to the HAD-like hydrolase superfamily. SerB family.</text>
</comment>
<keyword evidence="5" id="KW-0472">Membrane</keyword>
<dbReference type="Gene3D" id="3.40.50.1000">
    <property type="entry name" value="HAD superfamily/HAD-like"/>
    <property type="match status" value="1"/>
</dbReference>
<dbReference type="NCBIfam" id="TIGR01490">
    <property type="entry name" value="HAD-SF-IB-hyp1"/>
    <property type="match status" value="1"/>
</dbReference>
<keyword evidence="5" id="KW-0812">Transmembrane</keyword>
<dbReference type="EMBL" id="CP001791">
    <property type="protein sequence ID" value="ADI00401.1"/>
    <property type="molecule type" value="Genomic_DNA"/>
</dbReference>
<dbReference type="KEGG" id="bse:Bsel_2912"/>
<dbReference type="GO" id="GO:0046872">
    <property type="term" value="F:metal ion binding"/>
    <property type="evidence" value="ECO:0007669"/>
    <property type="project" value="UniProtKB-KW"/>
</dbReference>
<dbReference type="OrthoDB" id="9794212at2"/>
<evidence type="ECO:0000313" key="6">
    <source>
        <dbReference type="EMBL" id="ADI00401.1"/>
    </source>
</evidence>
<dbReference type="Proteomes" id="UP000000271">
    <property type="component" value="Chromosome"/>
</dbReference>
<sequence>MAIVTVDFDGTLYQGDSFKAMFKAGKKHFGWRQWLTMGVEVVASLFVWLFQNKQAMKMRFFRGFAMTFKGMTTEEINSFFRDLAGSDWDNVNIELVEKLKEHEKRGDRLVILSGALYPFLEAFRELLDVEADIISTRLGFTKDGVCTGEIARIINGEEKVTALKAWLKKEGLEPTFGESDLYTWAYADSETDIPLFEYVHRPVVVNPDEQMMSIAREKRWPIFDEALADL</sequence>
<proteinExistence type="inferred from homology"/>
<dbReference type="InterPro" id="IPR036412">
    <property type="entry name" value="HAD-like_sf"/>
</dbReference>
<dbReference type="SUPFAM" id="SSF56784">
    <property type="entry name" value="HAD-like"/>
    <property type="match status" value="1"/>
</dbReference>
<dbReference type="InterPro" id="IPR050582">
    <property type="entry name" value="HAD-like_SerB"/>
</dbReference>
<dbReference type="GO" id="GO:0016787">
    <property type="term" value="F:hydrolase activity"/>
    <property type="evidence" value="ECO:0007669"/>
    <property type="project" value="UniProtKB-KW"/>
</dbReference>